<dbReference type="InterPro" id="IPR008965">
    <property type="entry name" value="CBM2/CBM3_carb-bd_dom_sf"/>
</dbReference>
<evidence type="ECO:0000313" key="1">
    <source>
        <dbReference type="EMBL" id="NOU71736.1"/>
    </source>
</evidence>
<organism evidence="1 2">
    <name type="scientific">Paenibacillus phytorum</name>
    <dbReference type="NCBI Taxonomy" id="2654977"/>
    <lineage>
        <taxon>Bacteria</taxon>
        <taxon>Bacillati</taxon>
        <taxon>Bacillota</taxon>
        <taxon>Bacilli</taxon>
        <taxon>Bacillales</taxon>
        <taxon>Paenibacillaceae</taxon>
        <taxon>Paenibacillus</taxon>
    </lineage>
</organism>
<proteinExistence type="predicted"/>
<sequence>MVSHAGVFTVNGTVVGTSVKAKAIYRVVGVEPLVPGPIRIIAASVGETQGVLAGGDLLTFKFTFKAGAQAPPTTISVKVSRLEIWQS</sequence>
<dbReference type="Proteomes" id="UP000616779">
    <property type="component" value="Unassembled WGS sequence"/>
</dbReference>
<dbReference type="EMBL" id="WHOA01000074">
    <property type="protein sequence ID" value="NOU71736.1"/>
    <property type="molecule type" value="Genomic_DNA"/>
</dbReference>
<dbReference type="Gene3D" id="2.60.40.680">
    <property type="match status" value="1"/>
</dbReference>
<reference evidence="1 2" key="1">
    <citation type="submission" date="2019-10" db="EMBL/GenBank/DDBJ databases">
        <title>Description of Paenibacillus terrestris sp. nov.</title>
        <authorList>
            <person name="Carlier A."/>
            <person name="Qi S."/>
        </authorList>
    </citation>
    <scope>NUCLEOTIDE SEQUENCE [LARGE SCALE GENOMIC DNA]</scope>
    <source>
        <strain evidence="1 2">LMG 31458</strain>
    </source>
</reference>
<evidence type="ECO:0000313" key="2">
    <source>
        <dbReference type="Proteomes" id="UP000616779"/>
    </source>
</evidence>
<dbReference type="RefSeq" id="WP_171643054.1">
    <property type="nucleotide sequence ID" value="NZ_WHOA01000074.1"/>
</dbReference>
<protein>
    <submittedName>
        <fullName evidence="1">Uncharacterized protein</fullName>
    </submittedName>
</protein>
<accession>A0ABX1XUM8</accession>
<dbReference type="SUPFAM" id="SSF49384">
    <property type="entry name" value="Carbohydrate-binding domain"/>
    <property type="match status" value="1"/>
</dbReference>
<comment type="caution">
    <text evidence="1">The sequence shown here is derived from an EMBL/GenBank/DDBJ whole genome shotgun (WGS) entry which is preliminary data.</text>
</comment>
<gene>
    <name evidence="1" type="ORF">GC098_09920</name>
</gene>
<name>A0ABX1XUM8_9BACL</name>
<keyword evidence="2" id="KW-1185">Reference proteome</keyword>